<evidence type="ECO:0000313" key="2">
    <source>
        <dbReference type="EMBL" id="KAL3811983.1"/>
    </source>
</evidence>
<feature type="region of interest" description="Disordered" evidence="1">
    <location>
        <begin position="155"/>
        <end position="180"/>
    </location>
</feature>
<evidence type="ECO:0000256" key="1">
    <source>
        <dbReference type="SAM" id="MobiDB-lite"/>
    </source>
</evidence>
<keyword evidence="3" id="KW-1185">Reference proteome</keyword>
<dbReference type="EMBL" id="JALLPB020000223">
    <property type="protein sequence ID" value="KAL3811983.1"/>
    <property type="molecule type" value="Genomic_DNA"/>
</dbReference>
<dbReference type="Proteomes" id="UP001530377">
    <property type="component" value="Unassembled WGS sequence"/>
</dbReference>
<comment type="caution">
    <text evidence="2">The sequence shown here is derived from an EMBL/GenBank/DDBJ whole genome shotgun (WGS) entry which is preliminary data.</text>
</comment>
<feature type="region of interest" description="Disordered" evidence="1">
    <location>
        <begin position="191"/>
        <end position="210"/>
    </location>
</feature>
<dbReference type="AlphaFoldDB" id="A0ABD3RG73"/>
<evidence type="ECO:0000313" key="3">
    <source>
        <dbReference type="Proteomes" id="UP001530377"/>
    </source>
</evidence>
<feature type="region of interest" description="Disordered" evidence="1">
    <location>
        <begin position="291"/>
        <end position="340"/>
    </location>
</feature>
<name>A0ABD3RG73_9STRA</name>
<feature type="compositionally biased region" description="Low complexity" evidence="1">
    <location>
        <begin position="191"/>
        <end position="204"/>
    </location>
</feature>
<sequence>MMSAPTTGRAKTAAPRSNTDLVIDRLHPSVLTSLFGPSYPHDHNAIRRRASLVADANESLRILGVRRVGLGPRDAGRVRAALVIEYLGRNAPTNGRVVNDPSNAACYRRALMPPTMLASAAGLSTSAKDRRALGVMQTVISSHLDASDVGIKLRRMQRSGLGDRDDGRTTGRKRDAPTSTAAAAALAAATATAATTSRSGQTSTPRPTDLIPDLCIRLGPMIPDAEFASSCALGTFRYLASGSPADGASKKGRGFSAYELRRDMERHREYYEAACFFLAVKWSEGNNSHHLINGQNRNRTAVAGQSKAARKDDERVGDGAEGRTEEGGGGGEDEDDVDDERHLTETDVISEANLLEGTFKTVLACVRDMTSDMLMSTIIAGDGFGSNASVGSSTLFKVAGGNNDRPAGVDLFEQWKRKVLQEAKTAAQTKVTGRRDDDREWLIHAADEVLCRANLMHLINHQE</sequence>
<reference evidence="2 3" key="1">
    <citation type="submission" date="2024-10" db="EMBL/GenBank/DDBJ databases">
        <title>Updated reference genomes for cyclostephanoid diatoms.</title>
        <authorList>
            <person name="Roberts W.R."/>
            <person name="Alverson A.J."/>
        </authorList>
    </citation>
    <scope>NUCLEOTIDE SEQUENCE [LARGE SCALE GENOMIC DNA]</scope>
    <source>
        <strain evidence="2 3">AJA228-03</strain>
    </source>
</reference>
<protein>
    <submittedName>
        <fullName evidence="2">Uncharacterized protein</fullName>
    </submittedName>
</protein>
<gene>
    <name evidence="2" type="ORF">ACHAXA_009601</name>
</gene>
<organism evidence="2 3">
    <name type="scientific">Cyclostephanos tholiformis</name>
    <dbReference type="NCBI Taxonomy" id="382380"/>
    <lineage>
        <taxon>Eukaryota</taxon>
        <taxon>Sar</taxon>
        <taxon>Stramenopiles</taxon>
        <taxon>Ochrophyta</taxon>
        <taxon>Bacillariophyta</taxon>
        <taxon>Coscinodiscophyceae</taxon>
        <taxon>Thalassiosirophycidae</taxon>
        <taxon>Stephanodiscales</taxon>
        <taxon>Stephanodiscaceae</taxon>
        <taxon>Cyclostephanos</taxon>
    </lineage>
</organism>
<accession>A0ABD3RG73</accession>
<feature type="compositionally biased region" description="Basic and acidic residues" evidence="1">
    <location>
        <begin position="161"/>
        <end position="176"/>
    </location>
</feature>
<feature type="compositionally biased region" description="Basic and acidic residues" evidence="1">
    <location>
        <begin position="309"/>
        <end position="326"/>
    </location>
</feature>
<proteinExistence type="predicted"/>